<keyword evidence="3" id="KW-1185">Reference proteome</keyword>
<dbReference type="Proteomes" id="UP000036106">
    <property type="component" value="Chromosome"/>
</dbReference>
<keyword evidence="1" id="KW-1133">Transmembrane helix</keyword>
<dbReference type="PATRIC" id="fig|1007676.4.peg.2304"/>
<dbReference type="RefSeq" id="WP_048705849.1">
    <property type="nucleotide sequence ID" value="NZ_CP012034.1"/>
</dbReference>
<accession>A0A0H4QMX8</accession>
<organism evidence="2 3">
    <name type="scientific">Companilactobacillus ginsenosidimutans</name>
    <dbReference type="NCBI Taxonomy" id="1007676"/>
    <lineage>
        <taxon>Bacteria</taxon>
        <taxon>Bacillati</taxon>
        <taxon>Bacillota</taxon>
        <taxon>Bacilli</taxon>
        <taxon>Lactobacillales</taxon>
        <taxon>Lactobacillaceae</taxon>
        <taxon>Companilactobacillus</taxon>
    </lineage>
</organism>
<evidence type="ECO:0000256" key="1">
    <source>
        <dbReference type="SAM" id="Phobius"/>
    </source>
</evidence>
<dbReference type="AlphaFoldDB" id="A0A0H4QMX8"/>
<dbReference type="KEGG" id="lgn:ABM34_11395"/>
<dbReference type="EMBL" id="CP012034">
    <property type="protein sequence ID" value="AKP68078.1"/>
    <property type="molecule type" value="Genomic_DNA"/>
</dbReference>
<feature type="transmembrane region" description="Helical" evidence="1">
    <location>
        <begin position="90"/>
        <end position="111"/>
    </location>
</feature>
<keyword evidence="1" id="KW-0472">Membrane</keyword>
<evidence type="ECO:0008006" key="4">
    <source>
        <dbReference type="Google" id="ProtNLM"/>
    </source>
</evidence>
<protein>
    <recommendedName>
        <fullName evidence="4">PDGLE domain-containing protein</fullName>
    </recommendedName>
</protein>
<name>A0A0H4QMX8_9LACO</name>
<keyword evidence="1" id="KW-0812">Transmembrane</keyword>
<reference evidence="3" key="1">
    <citation type="submission" date="2015-07" db="EMBL/GenBank/DDBJ databases">
        <title>Lactobacillus ginsenosidimutans/EMML 3141/ whole genome sequencing.</title>
        <authorList>
            <person name="Kim M.K."/>
            <person name="Im W.-T."/>
            <person name="Srinivasan S."/>
            <person name="Lee J.-J."/>
        </authorList>
    </citation>
    <scope>NUCLEOTIDE SEQUENCE [LARGE SCALE GENOMIC DNA]</scope>
    <source>
        <strain evidence="3">EMML 3041</strain>
    </source>
</reference>
<evidence type="ECO:0000313" key="2">
    <source>
        <dbReference type="EMBL" id="AKP68078.1"/>
    </source>
</evidence>
<proteinExistence type="predicted"/>
<sequence>MKRFNKDDFKKKRDQYPMFDRLILAIIIACAIGLALATNDVSFAATNSSPTESTLVRKTEKSSEYKSGMIAPDFLPSGNSIHKSTAKIGMSVKIIGTIFALLAIGVSLFNFKTVKNSTKKD</sequence>
<gene>
    <name evidence="2" type="ORF">ABM34_11395</name>
</gene>
<evidence type="ECO:0000313" key="3">
    <source>
        <dbReference type="Proteomes" id="UP000036106"/>
    </source>
</evidence>